<evidence type="ECO:0000313" key="4">
    <source>
        <dbReference type="EMBL" id="OFH99432.1"/>
    </source>
</evidence>
<reference evidence="4 5" key="1">
    <citation type="submission" date="2016-06" db="EMBL/GenBank/DDBJ databases">
        <title>Genome sequence of Clostridium acetireducens DSM 10703.</title>
        <authorList>
            <person name="Poehlein A."/>
            <person name="Fluechter S."/>
            <person name="Duerre P."/>
            <person name="Daniel R."/>
        </authorList>
    </citation>
    <scope>NUCLEOTIDE SEQUENCE [LARGE SCALE GENOMIC DNA]</scope>
    <source>
        <strain evidence="4 5">DSM 10703</strain>
    </source>
</reference>
<dbReference type="AlphaFoldDB" id="A0A1E8EV87"/>
<feature type="binding site" evidence="3">
    <location>
        <position position="52"/>
    </location>
    <ligand>
        <name>Mg(2+)</name>
        <dbReference type="ChEBI" id="CHEBI:18420"/>
        <label>1</label>
    </ligand>
</feature>
<name>A0A1E8EV87_9CLOT</name>
<evidence type="ECO:0000256" key="1">
    <source>
        <dbReference type="ARBA" id="ARBA00010702"/>
    </source>
</evidence>
<dbReference type="OrthoDB" id="9798107at2"/>
<feature type="binding site" evidence="3">
    <location>
        <position position="266"/>
    </location>
    <ligand>
        <name>Mg(2+)</name>
        <dbReference type="ChEBI" id="CHEBI:18420"/>
        <label>1</label>
    </ligand>
</feature>
<dbReference type="Gene3D" id="1.10.4080.10">
    <property type="entry name" value="ADP-ribosylation/Crystallin J1"/>
    <property type="match status" value="1"/>
</dbReference>
<protein>
    <submittedName>
        <fullName evidence="4">ADP-ribosyl-[dinitrogen reductase] glycohydrolase</fullName>
        <ecNumber evidence="4">3.2.2.24</ecNumber>
    </submittedName>
</protein>
<dbReference type="Pfam" id="PF03747">
    <property type="entry name" value="ADP_ribosyl_GH"/>
    <property type="match status" value="1"/>
</dbReference>
<dbReference type="GO" id="GO:0046872">
    <property type="term" value="F:metal ion binding"/>
    <property type="evidence" value="ECO:0007669"/>
    <property type="project" value="UniProtKB-KW"/>
</dbReference>
<feature type="binding site" evidence="3">
    <location>
        <position position="268"/>
    </location>
    <ligand>
        <name>Mg(2+)</name>
        <dbReference type="ChEBI" id="CHEBI:18420"/>
        <label>1</label>
    </ligand>
</feature>
<dbReference type="PANTHER" id="PTHR16222:SF24">
    <property type="entry name" value="ADP-RIBOSYLHYDROLASE ARH3"/>
    <property type="match status" value="1"/>
</dbReference>
<dbReference type="SUPFAM" id="SSF101478">
    <property type="entry name" value="ADP-ribosylglycohydrolase"/>
    <property type="match status" value="1"/>
</dbReference>
<keyword evidence="2 4" id="KW-0378">Hydrolase</keyword>
<dbReference type="InterPro" id="IPR050792">
    <property type="entry name" value="ADP-ribosylglycohydrolase"/>
</dbReference>
<comment type="cofactor">
    <cofactor evidence="3">
        <name>Mg(2+)</name>
        <dbReference type="ChEBI" id="CHEBI:18420"/>
    </cofactor>
    <text evidence="3">Binds 2 magnesium ions per subunit.</text>
</comment>
<dbReference type="GO" id="GO:0047407">
    <property type="term" value="F:ADP-ribosyl-[dinitrogen reductase] hydrolase activity"/>
    <property type="evidence" value="ECO:0007669"/>
    <property type="project" value="UniProtKB-EC"/>
</dbReference>
<feature type="binding site" evidence="3">
    <location>
        <position position="53"/>
    </location>
    <ligand>
        <name>Mg(2+)</name>
        <dbReference type="ChEBI" id="CHEBI:18420"/>
        <label>1</label>
    </ligand>
</feature>
<keyword evidence="5" id="KW-1185">Reference proteome</keyword>
<keyword evidence="3" id="KW-0479">Metal-binding</keyword>
<dbReference type="RefSeq" id="WP_070111344.1">
    <property type="nucleotide sequence ID" value="NZ_LZFO01000057.1"/>
</dbReference>
<proteinExistence type="inferred from homology"/>
<accession>A0A1E8EV87</accession>
<sequence>MLLKIKEGLLGIALGDALGVPVENQTREQLKENPVKNMMSLEKHNNKPGIWSDDTSMTLCLAESLCYGFDTENMGKLFLKWLREAYWTPYGKSFDIGDITLKSLERIEKGVKAEEAGGKSQRDNGNGALMRILPISFYIKGNNIKHPSRFEIIHKVSSITHAHPISLISCSIYIEIALNILEGFDLEISIKNTEKSIFNYYKNKIGFKGELYKFKRIFSDDFKYLKEEEIKSNSYVINTLEASIWCILNTNSFKESLLKGVNLGGDTDTTAAVIGGIAGIYYGMDSMPYEWVNKIVRLNDIEKLAEKLNKALCN</sequence>
<comment type="similarity">
    <text evidence="1">Belongs to the ADP-ribosylglycohydrolase family.</text>
</comment>
<dbReference type="PANTHER" id="PTHR16222">
    <property type="entry name" value="ADP-RIBOSYLGLYCOHYDROLASE"/>
    <property type="match status" value="1"/>
</dbReference>
<keyword evidence="4" id="KW-0326">Glycosidase</keyword>
<evidence type="ECO:0000313" key="5">
    <source>
        <dbReference type="Proteomes" id="UP000175744"/>
    </source>
</evidence>
<dbReference type="InterPro" id="IPR005502">
    <property type="entry name" value="Ribosyl_crysJ1"/>
</dbReference>
<comment type="caution">
    <text evidence="4">The sequence shown here is derived from an EMBL/GenBank/DDBJ whole genome shotgun (WGS) entry which is preliminary data.</text>
</comment>
<organism evidence="4 5">
    <name type="scientific">Clostridium acetireducens DSM 10703</name>
    <dbReference type="NCBI Taxonomy" id="1121290"/>
    <lineage>
        <taxon>Bacteria</taxon>
        <taxon>Bacillati</taxon>
        <taxon>Bacillota</taxon>
        <taxon>Clostridia</taxon>
        <taxon>Eubacteriales</taxon>
        <taxon>Clostridiaceae</taxon>
        <taxon>Clostridium</taxon>
    </lineage>
</organism>
<dbReference type="InterPro" id="IPR036705">
    <property type="entry name" value="Ribosyl_crysJ1_sf"/>
</dbReference>
<gene>
    <name evidence="4" type="primary">draG_3</name>
    <name evidence="4" type="ORF">CLOACE_22480</name>
</gene>
<dbReference type="EC" id="3.2.2.24" evidence="4"/>
<dbReference type="EMBL" id="LZFO01000057">
    <property type="protein sequence ID" value="OFH99432.1"/>
    <property type="molecule type" value="Genomic_DNA"/>
</dbReference>
<evidence type="ECO:0000256" key="2">
    <source>
        <dbReference type="ARBA" id="ARBA00022801"/>
    </source>
</evidence>
<dbReference type="Proteomes" id="UP000175744">
    <property type="component" value="Unassembled WGS sequence"/>
</dbReference>
<keyword evidence="3" id="KW-0460">Magnesium</keyword>
<dbReference type="STRING" id="1121290.CLAOCE_22480"/>
<feature type="binding site" evidence="3">
    <location>
        <position position="54"/>
    </location>
    <ligand>
        <name>Mg(2+)</name>
        <dbReference type="ChEBI" id="CHEBI:18420"/>
        <label>1</label>
    </ligand>
</feature>
<evidence type="ECO:0000256" key="3">
    <source>
        <dbReference type="PIRSR" id="PIRSR605502-1"/>
    </source>
</evidence>
<feature type="binding site" evidence="3">
    <location>
        <position position="269"/>
    </location>
    <ligand>
        <name>Mg(2+)</name>
        <dbReference type="ChEBI" id="CHEBI:18420"/>
        <label>1</label>
    </ligand>
</feature>